<gene>
    <name evidence="9" type="ORF">FE251_00890</name>
</gene>
<evidence type="ECO:0000256" key="4">
    <source>
        <dbReference type="ARBA" id="ARBA00022692"/>
    </source>
</evidence>
<keyword evidence="5 7" id="KW-1133">Transmembrane helix</keyword>
<dbReference type="PANTHER" id="PTHR40074:SF4">
    <property type="entry name" value="INNER MEMBRANE PROTEIN YCFT"/>
    <property type="match status" value="1"/>
</dbReference>
<dbReference type="Pfam" id="PF01757">
    <property type="entry name" value="Acyl_transf_3"/>
    <property type="match status" value="1"/>
</dbReference>
<keyword evidence="3" id="KW-1003">Cell membrane</keyword>
<feature type="transmembrane region" description="Helical" evidence="7">
    <location>
        <begin position="183"/>
        <end position="203"/>
    </location>
</feature>
<keyword evidence="9" id="KW-0808">Transferase</keyword>
<evidence type="ECO:0000256" key="3">
    <source>
        <dbReference type="ARBA" id="ARBA00022475"/>
    </source>
</evidence>
<name>A0ABX5VJX3_9MICO</name>
<comment type="subcellular location">
    <subcellularLocation>
        <location evidence="1">Cell membrane</location>
        <topology evidence="1">Multi-pass membrane protein</topology>
    </subcellularLocation>
</comment>
<sequence>MLQPTDQTSTRLDWVDLAKAVAIVLVVLYHVGGTGAGRLLPGADSWAVDGWRLVNSALLPVRMPLFFLASGVLAARALERGWRRLLRPRVGNLLWPFLLWSVVFALVTGFAYAPEDPLGYARDNLAAIPVGGTAYWYLSVLVVLFVTARVLRRFGSSLLVLATVAVGVAPLVAPALADVVGEAAATNVARVCYFAVWYFIGCFGRPLVERVAGLAPLPLLAVAVPAYVGLVLLVYVRGTSVDLSAVMSLVGLTAALVLSAWAARAGWVRRLARYLGARTLAIYVLHPILLNLLVVVARESGWVAPGSPLFALLLVPLLSLALTAAATGLYDLSGRVGLGWLFTLPGRRA</sequence>
<evidence type="ECO:0000313" key="10">
    <source>
        <dbReference type="Proteomes" id="UP000313948"/>
    </source>
</evidence>
<dbReference type="RefSeq" id="WP_139947436.1">
    <property type="nucleotide sequence ID" value="NZ_CP040899.1"/>
</dbReference>
<accession>A0ABX5VJX3</accession>
<feature type="transmembrane region" description="Helical" evidence="7">
    <location>
        <begin position="90"/>
        <end position="114"/>
    </location>
</feature>
<feature type="transmembrane region" description="Helical" evidence="7">
    <location>
        <begin position="158"/>
        <end position="177"/>
    </location>
</feature>
<dbReference type="InterPro" id="IPR002656">
    <property type="entry name" value="Acyl_transf_3_dom"/>
</dbReference>
<evidence type="ECO:0000256" key="5">
    <source>
        <dbReference type="ARBA" id="ARBA00022989"/>
    </source>
</evidence>
<feature type="transmembrane region" description="Helical" evidence="7">
    <location>
        <begin position="215"/>
        <end position="237"/>
    </location>
</feature>
<feature type="transmembrane region" description="Helical" evidence="7">
    <location>
        <begin position="134"/>
        <end position="151"/>
    </location>
</feature>
<comment type="similarity">
    <text evidence="2">Belongs to the acyltransferase 3 family.</text>
</comment>
<dbReference type="PANTHER" id="PTHR40074">
    <property type="entry name" value="O-ACETYLTRANSFERASE WECH"/>
    <property type="match status" value="1"/>
</dbReference>
<evidence type="ECO:0000256" key="6">
    <source>
        <dbReference type="ARBA" id="ARBA00023136"/>
    </source>
</evidence>
<keyword evidence="9" id="KW-0012">Acyltransferase</keyword>
<dbReference type="Proteomes" id="UP000313948">
    <property type="component" value="Chromosome"/>
</dbReference>
<dbReference type="GO" id="GO:0016746">
    <property type="term" value="F:acyltransferase activity"/>
    <property type="evidence" value="ECO:0007669"/>
    <property type="project" value="UniProtKB-KW"/>
</dbReference>
<feature type="transmembrane region" description="Helical" evidence="7">
    <location>
        <begin position="20"/>
        <end position="41"/>
    </location>
</feature>
<feature type="transmembrane region" description="Helical" evidence="7">
    <location>
        <begin position="61"/>
        <end position="78"/>
    </location>
</feature>
<keyword evidence="6 7" id="KW-0472">Membrane</keyword>
<evidence type="ECO:0000259" key="8">
    <source>
        <dbReference type="Pfam" id="PF01757"/>
    </source>
</evidence>
<evidence type="ECO:0000256" key="1">
    <source>
        <dbReference type="ARBA" id="ARBA00004651"/>
    </source>
</evidence>
<evidence type="ECO:0000256" key="2">
    <source>
        <dbReference type="ARBA" id="ARBA00007400"/>
    </source>
</evidence>
<feature type="domain" description="Acyltransferase 3" evidence="8">
    <location>
        <begin position="13"/>
        <end position="320"/>
    </location>
</feature>
<feature type="transmembrane region" description="Helical" evidence="7">
    <location>
        <begin position="243"/>
        <end position="263"/>
    </location>
</feature>
<reference evidence="9 10" key="1">
    <citation type="submission" date="2019-05" db="EMBL/GenBank/DDBJ databases">
        <title>Georgenia *** sp. nov., and Georgenia *** sp. nov., isolated from the intestinal contents of plateau pika (Ochotona curzoniae) in the Qinghai-Tibet plateau of China.</title>
        <authorList>
            <person name="Tian Z."/>
        </authorList>
    </citation>
    <scope>NUCLEOTIDE SEQUENCE [LARGE SCALE GENOMIC DNA]</scope>
    <source>
        <strain evidence="9 10">Z294</strain>
    </source>
</reference>
<evidence type="ECO:0000313" key="9">
    <source>
        <dbReference type="EMBL" id="QDB78088.1"/>
    </source>
</evidence>
<protein>
    <submittedName>
        <fullName evidence="9">Acyltransferase</fullName>
    </submittedName>
</protein>
<organism evidence="9 10">
    <name type="scientific">Georgenia wutianyii</name>
    <dbReference type="NCBI Taxonomy" id="2585135"/>
    <lineage>
        <taxon>Bacteria</taxon>
        <taxon>Bacillati</taxon>
        <taxon>Actinomycetota</taxon>
        <taxon>Actinomycetes</taxon>
        <taxon>Micrococcales</taxon>
        <taxon>Bogoriellaceae</taxon>
        <taxon>Georgenia</taxon>
    </lineage>
</organism>
<keyword evidence="10" id="KW-1185">Reference proteome</keyword>
<feature type="transmembrane region" description="Helical" evidence="7">
    <location>
        <begin position="309"/>
        <end position="330"/>
    </location>
</feature>
<dbReference type="EMBL" id="CP040899">
    <property type="protein sequence ID" value="QDB78088.1"/>
    <property type="molecule type" value="Genomic_DNA"/>
</dbReference>
<keyword evidence="4 7" id="KW-0812">Transmembrane</keyword>
<proteinExistence type="inferred from homology"/>
<evidence type="ECO:0000256" key="7">
    <source>
        <dbReference type="SAM" id="Phobius"/>
    </source>
</evidence>
<feature type="transmembrane region" description="Helical" evidence="7">
    <location>
        <begin position="275"/>
        <end position="297"/>
    </location>
</feature>